<dbReference type="PANTHER" id="PTHR12631">
    <property type="entry name" value="ALPHA-L-IDURONIDASE"/>
    <property type="match status" value="1"/>
</dbReference>
<accession>A0A941AHS0</accession>
<protein>
    <recommendedName>
        <fullName evidence="3">Glycoside hydrolase family 42 N-terminal domain-containing protein</fullName>
    </recommendedName>
</protein>
<dbReference type="Proteomes" id="UP000674234">
    <property type="component" value="Unassembled WGS sequence"/>
</dbReference>
<comment type="caution">
    <text evidence="1">The sequence shown here is derived from an EMBL/GenBank/DDBJ whole genome shotgun (WGS) entry which is preliminary data.</text>
</comment>
<dbReference type="RefSeq" id="WP_210154348.1">
    <property type="nucleotide sequence ID" value="NZ_JAFCNB010000002.1"/>
</dbReference>
<dbReference type="PANTHER" id="PTHR12631:SF10">
    <property type="entry name" value="BETA-XYLOSIDASE-LIKE PROTEIN-RELATED"/>
    <property type="match status" value="1"/>
</dbReference>
<evidence type="ECO:0008006" key="3">
    <source>
        <dbReference type="Google" id="ProtNLM"/>
    </source>
</evidence>
<dbReference type="InterPro" id="IPR017853">
    <property type="entry name" value="GH"/>
</dbReference>
<organism evidence="1 2">
    <name type="scientific">Microbispora oryzae</name>
    <dbReference type="NCBI Taxonomy" id="2806554"/>
    <lineage>
        <taxon>Bacteria</taxon>
        <taxon>Bacillati</taxon>
        <taxon>Actinomycetota</taxon>
        <taxon>Actinomycetes</taxon>
        <taxon>Streptosporangiales</taxon>
        <taxon>Streptosporangiaceae</taxon>
        <taxon>Microbispora</taxon>
    </lineage>
</organism>
<dbReference type="GO" id="GO:0004553">
    <property type="term" value="F:hydrolase activity, hydrolyzing O-glycosyl compounds"/>
    <property type="evidence" value="ECO:0007669"/>
    <property type="project" value="TreeGrafter"/>
</dbReference>
<dbReference type="SUPFAM" id="SSF51445">
    <property type="entry name" value="(Trans)glycosidases"/>
    <property type="match status" value="1"/>
</dbReference>
<name>A0A941AHS0_9ACTN</name>
<dbReference type="InterPro" id="IPR051923">
    <property type="entry name" value="Glycosyl_Hydrolase_39"/>
</dbReference>
<reference evidence="1" key="1">
    <citation type="submission" date="2021-02" db="EMBL/GenBank/DDBJ databases">
        <title>Draft genome sequence of Microbispora sp. RL4-1S isolated from rice leaves in Thailand.</title>
        <authorList>
            <person name="Muangham S."/>
            <person name="Duangmal K."/>
        </authorList>
    </citation>
    <scope>NUCLEOTIDE SEQUENCE</scope>
    <source>
        <strain evidence="1">RL4-1S</strain>
    </source>
</reference>
<evidence type="ECO:0000313" key="1">
    <source>
        <dbReference type="EMBL" id="MBP2703032.1"/>
    </source>
</evidence>
<evidence type="ECO:0000313" key="2">
    <source>
        <dbReference type="Proteomes" id="UP000674234"/>
    </source>
</evidence>
<dbReference type="AlphaFoldDB" id="A0A941AHS0"/>
<gene>
    <name evidence="1" type="ORF">JOL79_04355</name>
</gene>
<sequence>MSGSAAVTSSSDLPGIRLGVVRGISYGLFGKPGEFVPQARALGATLIRAYLYWGQIEPEPGRYEWDVIDALMDQLSGDEELWITLCSSSPWATRVPTDFLPPSPAHDPRAYGSFVRRVVRRCAGRVRYWQCDNEPSNTGLLWAGTAEEYVAQLTTMYAAVKEADPAAAVVLGGCGYDVIHDEDDGPARRFFAHVLEAGRDAFDLFDVHLYGDARGVEAGLATAGRLLREHGCAQPVVVGEHGAPVPFQFPEAGAALYETFGAAFADAPATQSTAELAERAGRDTAERRAVSALYDRMPSLPPTLGMFLDGCPADLEAKRHRINARQLVMTTLLALAAGVRRTAYWNLAPEVPGPVDPRQIMALMFGKLPLLDYSGGALGVRRPAADAFALLAGQLDGVRRVTRVEVPGHPRVYAFEVDRAGRERLLVLWEDRDVFDGEDEPPVTVAVPWPVPWDGPGATAVDALGGSPAVEVADGRLLVEVSLTPVFVTVFATA</sequence>
<dbReference type="EMBL" id="JAFCNB010000002">
    <property type="protein sequence ID" value="MBP2703032.1"/>
    <property type="molecule type" value="Genomic_DNA"/>
</dbReference>
<proteinExistence type="predicted"/>
<keyword evidence="2" id="KW-1185">Reference proteome</keyword>
<dbReference type="Gene3D" id="3.20.20.80">
    <property type="entry name" value="Glycosidases"/>
    <property type="match status" value="1"/>
</dbReference>